<evidence type="ECO:0000313" key="1">
    <source>
        <dbReference type="EMBL" id="OTI65351.1"/>
    </source>
</evidence>
<reference evidence="1 2" key="1">
    <citation type="submission" date="2017-05" db="EMBL/GenBank/DDBJ databases">
        <authorList>
            <person name="Song R."/>
            <person name="Chenine A.L."/>
            <person name="Ruprecht R.M."/>
        </authorList>
    </citation>
    <scope>NUCLEOTIDE SEQUENCE [LARGE SCALE GENOMIC DNA]</scope>
    <source>
        <strain evidence="1 2">S567_C10_BS</strain>
    </source>
</reference>
<sequence length="43" mass="4854">MLIGHERLLPEGDSVFIMDFRAARGTCSVALGKKLLRRGRIRL</sequence>
<dbReference type="Proteomes" id="UP000194857">
    <property type="component" value="Unassembled WGS sequence"/>
</dbReference>
<evidence type="ECO:0000313" key="2">
    <source>
        <dbReference type="Proteomes" id="UP000194857"/>
    </source>
</evidence>
<gene>
    <name evidence="1" type="ORF">CAZ10_04195</name>
</gene>
<dbReference type="EMBL" id="NFFZ01000002">
    <property type="protein sequence ID" value="OTI65351.1"/>
    <property type="molecule type" value="Genomic_DNA"/>
</dbReference>
<proteinExistence type="predicted"/>
<dbReference type="AlphaFoldDB" id="A0A1Y3KWC3"/>
<accession>A0A1Y3KWC3</accession>
<name>A0A1Y3KWC3_PSEAI</name>
<protein>
    <submittedName>
        <fullName evidence="1">Universal stress protein</fullName>
    </submittedName>
</protein>
<comment type="caution">
    <text evidence="1">The sequence shown here is derived from an EMBL/GenBank/DDBJ whole genome shotgun (WGS) entry which is preliminary data.</text>
</comment>
<dbReference type="KEGG" id="paeb:NCGM1900_3288"/>
<organism evidence="1 2">
    <name type="scientific">Pseudomonas aeruginosa</name>
    <dbReference type="NCBI Taxonomy" id="287"/>
    <lineage>
        <taxon>Bacteria</taxon>
        <taxon>Pseudomonadati</taxon>
        <taxon>Pseudomonadota</taxon>
        <taxon>Gammaproteobacteria</taxon>
        <taxon>Pseudomonadales</taxon>
        <taxon>Pseudomonadaceae</taxon>
        <taxon>Pseudomonas</taxon>
    </lineage>
</organism>